<dbReference type="Proteomes" id="UP001178507">
    <property type="component" value="Unassembled WGS sequence"/>
</dbReference>
<evidence type="ECO:0000313" key="2">
    <source>
        <dbReference type="Proteomes" id="UP001178507"/>
    </source>
</evidence>
<dbReference type="AlphaFoldDB" id="A0AA36MS74"/>
<evidence type="ECO:0000313" key="1">
    <source>
        <dbReference type="EMBL" id="CAJ1378253.1"/>
    </source>
</evidence>
<organism evidence="1 2">
    <name type="scientific">Effrenium voratum</name>
    <dbReference type="NCBI Taxonomy" id="2562239"/>
    <lineage>
        <taxon>Eukaryota</taxon>
        <taxon>Sar</taxon>
        <taxon>Alveolata</taxon>
        <taxon>Dinophyceae</taxon>
        <taxon>Suessiales</taxon>
        <taxon>Symbiodiniaceae</taxon>
        <taxon>Effrenium</taxon>
    </lineage>
</organism>
<sequence>MQRSSSLPVAGALPPAEGSRLVEGTLYVGREQRGPLEWLPMRFAHNSDGSLSFWSSAIGEAFLDADWTQPFAVAPWKPVTSEGRLLHPFSLSYAPLPGRPSHKGLPEPMPSTERRLLLLAATGKALRARWLSSLARKVGMAQPLAEQGRSKRVSKGRAFWAL</sequence>
<name>A0AA36MS74_9DINO</name>
<comment type="caution">
    <text evidence="1">The sequence shown here is derived from an EMBL/GenBank/DDBJ whole genome shotgun (WGS) entry which is preliminary data.</text>
</comment>
<protein>
    <submittedName>
        <fullName evidence="1">Uncharacterized protein</fullName>
    </submittedName>
</protein>
<accession>A0AA36MS74</accession>
<gene>
    <name evidence="1" type="ORF">EVOR1521_LOCUS6842</name>
</gene>
<reference evidence="1" key="1">
    <citation type="submission" date="2023-08" db="EMBL/GenBank/DDBJ databases">
        <authorList>
            <person name="Chen Y."/>
            <person name="Shah S."/>
            <person name="Dougan E. K."/>
            <person name="Thang M."/>
            <person name="Chan C."/>
        </authorList>
    </citation>
    <scope>NUCLEOTIDE SEQUENCE</scope>
</reference>
<proteinExistence type="predicted"/>
<dbReference type="EMBL" id="CAUJNA010000524">
    <property type="protein sequence ID" value="CAJ1378253.1"/>
    <property type="molecule type" value="Genomic_DNA"/>
</dbReference>
<keyword evidence="2" id="KW-1185">Reference proteome</keyword>